<reference evidence="1" key="1">
    <citation type="submission" date="2023-04" db="EMBL/GenBank/DDBJ databases">
        <title>Ambrosiozyma monospora NBRC 10751.</title>
        <authorList>
            <person name="Ichikawa N."/>
            <person name="Sato H."/>
            <person name="Tonouchi N."/>
        </authorList>
    </citation>
    <scope>NUCLEOTIDE SEQUENCE</scope>
    <source>
        <strain evidence="1">NBRC 10751</strain>
    </source>
</reference>
<accession>A0ACB5U659</accession>
<gene>
    <name evidence="1" type="ORF">Amon02_001138000</name>
</gene>
<evidence type="ECO:0000313" key="1">
    <source>
        <dbReference type="EMBL" id="GMF02184.1"/>
    </source>
</evidence>
<evidence type="ECO:0000313" key="2">
    <source>
        <dbReference type="Proteomes" id="UP001165064"/>
    </source>
</evidence>
<keyword evidence="2" id="KW-1185">Reference proteome</keyword>
<dbReference type="EMBL" id="BSXS01012347">
    <property type="protein sequence ID" value="GMF02184.1"/>
    <property type="molecule type" value="Genomic_DNA"/>
</dbReference>
<sequence length="425" mass="46771">MLMAIKLLSVIFCPIIEKLKNPNANGNIENNDSFETDNLSDSSDSISEKQGIPRQRKLHSRQSTTESGGYRFKDSSNSSTSGETEGRSNSAPVPELLSRRRISRGFHSNTPSISWSPNNSEDWTMDNVKTWLKLNDFNDSWVEGFEKRKLEKKKFMKLQSYQEIKKFSSEFDTSDAISNPTRFVQLLRRTLGRTHSSSLSMSGAPALDNITSPISLISESSSTITSSNEEDESIMGSLHPGASGDVLSTGDNRNGLRPHSVNDIGEKLAPVVSAPPPAHSNTDNNSNDDVSSLTSLNRKVERRVVPPKPRPYSAYERSSYNYNPNFTPFPSTVPVPAPSSTPNSSKTFFSIRHHKTASSDSSISASGAIGAVAYQSSDIPYTASNANTKKPHERTNSRAIRVAHLSVFLTFLETTKVLRPLLPLI</sequence>
<name>A0ACB5U659_AMBMO</name>
<proteinExistence type="predicted"/>
<organism evidence="1 2">
    <name type="scientific">Ambrosiozyma monospora</name>
    <name type="common">Yeast</name>
    <name type="synonym">Endomycopsis monosporus</name>
    <dbReference type="NCBI Taxonomy" id="43982"/>
    <lineage>
        <taxon>Eukaryota</taxon>
        <taxon>Fungi</taxon>
        <taxon>Dikarya</taxon>
        <taxon>Ascomycota</taxon>
        <taxon>Saccharomycotina</taxon>
        <taxon>Pichiomycetes</taxon>
        <taxon>Pichiales</taxon>
        <taxon>Pichiaceae</taxon>
        <taxon>Ambrosiozyma</taxon>
    </lineage>
</organism>
<protein>
    <submittedName>
        <fullName evidence="1">Unnamed protein product</fullName>
    </submittedName>
</protein>
<comment type="caution">
    <text evidence="1">The sequence shown here is derived from an EMBL/GenBank/DDBJ whole genome shotgun (WGS) entry which is preliminary data.</text>
</comment>
<dbReference type="Proteomes" id="UP001165064">
    <property type="component" value="Unassembled WGS sequence"/>
</dbReference>